<feature type="domain" description="Malonyl-CoA decarboxylase C-terminal" evidence="1">
    <location>
        <begin position="1"/>
        <end position="91"/>
    </location>
</feature>
<dbReference type="GO" id="GO:0006633">
    <property type="term" value="P:fatty acid biosynthetic process"/>
    <property type="evidence" value="ECO:0007669"/>
    <property type="project" value="InterPro"/>
</dbReference>
<dbReference type="GO" id="GO:0050080">
    <property type="term" value="F:malonyl-CoA decarboxylase activity"/>
    <property type="evidence" value="ECO:0007669"/>
    <property type="project" value="InterPro"/>
</dbReference>
<evidence type="ECO:0000259" key="1">
    <source>
        <dbReference type="Pfam" id="PF05292"/>
    </source>
</evidence>
<dbReference type="Pfam" id="PF05292">
    <property type="entry name" value="MCD"/>
    <property type="match status" value="1"/>
</dbReference>
<evidence type="ECO:0000313" key="2">
    <source>
        <dbReference type="EMBL" id="CAH2324059.1"/>
    </source>
</evidence>
<reference evidence="2" key="1">
    <citation type="submission" date="2022-03" db="EMBL/GenBank/DDBJ databases">
        <authorList>
            <person name="Alioto T."/>
            <person name="Alioto T."/>
            <person name="Gomez Garrido J."/>
        </authorList>
    </citation>
    <scope>NUCLEOTIDE SEQUENCE</scope>
</reference>
<dbReference type="PANTHER" id="PTHR28641:SF1">
    <property type="entry name" value="MALONYL-COA DECARBOXYLASE, MITOCHONDRIAL"/>
    <property type="match status" value="1"/>
</dbReference>
<name>A0AAD1TGI1_PELCU</name>
<protein>
    <submittedName>
        <fullName evidence="2">Malonyl- decarboxylase, mitochondrial, partial</fullName>
    </submittedName>
</protein>
<dbReference type="PANTHER" id="PTHR28641">
    <property type="match status" value="1"/>
</dbReference>
<accession>A0AAD1TGI1</accession>
<dbReference type="GO" id="GO:0006085">
    <property type="term" value="P:acetyl-CoA biosynthetic process"/>
    <property type="evidence" value="ECO:0007669"/>
    <property type="project" value="TreeGrafter"/>
</dbReference>
<dbReference type="AlphaFoldDB" id="A0AAD1TGI1"/>
<dbReference type="GO" id="GO:0005759">
    <property type="term" value="C:mitochondrial matrix"/>
    <property type="evidence" value="ECO:0007669"/>
    <property type="project" value="TreeGrafter"/>
</dbReference>
<dbReference type="GO" id="GO:0005782">
    <property type="term" value="C:peroxisomal matrix"/>
    <property type="evidence" value="ECO:0007669"/>
    <property type="project" value="TreeGrafter"/>
</dbReference>
<proteinExistence type="predicted"/>
<dbReference type="Proteomes" id="UP001295444">
    <property type="component" value="Chromosome 12"/>
</dbReference>
<keyword evidence="3" id="KW-1185">Reference proteome</keyword>
<dbReference type="InterPro" id="IPR042303">
    <property type="entry name" value="Malonyl_CoA_deC_C_sf"/>
</dbReference>
<dbReference type="EMBL" id="OW240923">
    <property type="protein sequence ID" value="CAH2324059.1"/>
    <property type="molecule type" value="Genomic_DNA"/>
</dbReference>
<evidence type="ECO:0000313" key="3">
    <source>
        <dbReference type="Proteomes" id="UP001295444"/>
    </source>
</evidence>
<gene>
    <name evidence="2" type="ORF">PECUL_23A052221</name>
</gene>
<dbReference type="GO" id="GO:2001294">
    <property type="term" value="P:malonyl-CoA catabolic process"/>
    <property type="evidence" value="ECO:0007669"/>
    <property type="project" value="TreeGrafter"/>
</dbReference>
<sequence>MKRRVGPYRRCYVFAHSSMPGEPLIVLHVALMQHISASIQAIVKEIPPSELEDGNKIKSAIFYSISLTQQGLQGVELGTYLIKRVVKELQVCVTEKACNV</sequence>
<dbReference type="Gene3D" id="3.40.630.150">
    <property type="entry name" value="Malonyl-CoA decarboxylase, catalytic domain"/>
    <property type="match status" value="1"/>
</dbReference>
<organism evidence="2 3">
    <name type="scientific">Pelobates cultripes</name>
    <name type="common">Western spadefoot toad</name>
    <dbReference type="NCBI Taxonomy" id="61616"/>
    <lineage>
        <taxon>Eukaryota</taxon>
        <taxon>Metazoa</taxon>
        <taxon>Chordata</taxon>
        <taxon>Craniata</taxon>
        <taxon>Vertebrata</taxon>
        <taxon>Euteleostomi</taxon>
        <taxon>Amphibia</taxon>
        <taxon>Batrachia</taxon>
        <taxon>Anura</taxon>
        <taxon>Pelobatoidea</taxon>
        <taxon>Pelobatidae</taxon>
        <taxon>Pelobates</taxon>
    </lineage>
</organism>
<dbReference type="InterPro" id="IPR038917">
    <property type="entry name" value="Malonyl_CoA_deC"/>
</dbReference>
<dbReference type="InterPro" id="IPR007956">
    <property type="entry name" value="Malonyl_CoA_deC_C"/>
</dbReference>